<dbReference type="Gene3D" id="3.40.50.2000">
    <property type="entry name" value="Glycogen Phosphorylase B"/>
    <property type="match status" value="1"/>
</dbReference>
<name>A0A354M5H4_9BACT</name>
<proteinExistence type="predicted"/>
<protein>
    <recommendedName>
        <fullName evidence="3">Glycosyltransferase</fullName>
    </recommendedName>
</protein>
<dbReference type="AlphaFoldDB" id="A0A354M5H4"/>
<reference evidence="1 2" key="1">
    <citation type="journal article" date="2018" name="Nat. Biotechnol.">
        <title>A standardized bacterial taxonomy based on genome phylogeny substantially revises the tree of life.</title>
        <authorList>
            <person name="Parks D.H."/>
            <person name="Chuvochina M."/>
            <person name="Waite D.W."/>
            <person name="Rinke C."/>
            <person name="Skarshewski A."/>
            <person name="Chaumeil P.A."/>
            <person name="Hugenholtz P."/>
        </authorList>
    </citation>
    <scope>NUCLEOTIDE SEQUENCE [LARGE SCALE GENOMIC DNA]</scope>
    <source>
        <strain evidence="1">UBA11482</strain>
    </source>
</reference>
<accession>A0A354M5H4</accession>
<evidence type="ECO:0000313" key="1">
    <source>
        <dbReference type="EMBL" id="HBJ09763.1"/>
    </source>
</evidence>
<dbReference type="Proteomes" id="UP000262954">
    <property type="component" value="Unassembled WGS sequence"/>
</dbReference>
<dbReference type="SUPFAM" id="SSF53756">
    <property type="entry name" value="UDP-Glycosyltransferase/glycogen phosphorylase"/>
    <property type="match status" value="1"/>
</dbReference>
<sequence length="102" mass="11873">NIHFEGFQKNPYKYFKAADLYVLSSRWEASPNVVFENLYLGKRIVATDCSPILKDVLGNNGILVPWGDTRQMAHAILNYRQYKEESKKFYSLSEFYKVIVGE</sequence>
<dbReference type="Pfam" id="PF13692">
    <property type="entry name" value="Glyco_trans_1_4"/>
    <property type="match status" value="1"/>
</dbReference>
<comment type="caution">
    <text evidence="1">The sequence shown here is derived from an EMBL/GenBank/DDBJ whole genome shotgun (WGS) entry which is preliminary data.</text>
</comment>
<dbReference type="EMBL" id="DNWC01000159">
    <property type="protein sequence ID" value="HBJ09763.1"/>
    <property type="molecule type" value="Genomic_DNA"/>
</dbReference>
<organism evidence="1 2">
    <name type="scientific">Coprobacter fastidiosus</name>
    <dbReference type="NCBI Taxonomy" id="1099853"/>
    <lineage>
        <taxon>Bacteria</taxon>
        <taxon>Pseudomonadati</taxon>
        <taxon>Bacteroidota</taxon>
        <taxon>Bacteroidia</taxon>
        <taxon>Bacteroidales</taxon>
        <taxon>Barnesiellaceae</taxon>
        <taxon>Coprobacter</taxon>
    </lineage>
</organism>
<evidence type="ECO:0000313" key="2">
    <source>
        <dbReference type="Proteomes" id="UP000262954"/>
    </source>
</evidence>
<gene>
    <name evidence="1" type="ORF">DDY73_12265</name>
</gene>
<feature type="non-terminal residue" evidence="1">
    <location>
        <position position="1"/>
    </location>
</feature>
<evidence type="ECO:0008006" key="3">
    <source>
        <dbReference type="Google" id="ProtNLM"/>
    </source>
</evidence>